<gene>
    <name evidence="1" type="ORF">C4K07_1876</name>
</gene>
<accession>A0AAD0ZCU3</accession>
<name>A0AAD0ZCU3_9PSED</name>
<dbReference type="EMBL" id="CP027750">
    <property type="protein sequence ID" value="AZE28672.1"/>
    <property type="molecule type" value="Genomic_DNA"/>
</dbReference>
<evidence type="ECO:0000313" key="1">
    <source>
        <dbReference type="EMBL" id="AZE28672.1"/>
    </source>
</evidence>
<sequence>MGAMKVGRRLRALAALKSSALLQRILRSFAQAVKSSLAMSSIAIALRCNRAAAEEFTRL</sequence>
<dbReference type="Proteomes" id="UP000280455">
    <property type="component" value="Chromosome"/>
</dbReference>
<dbReference type="AlphaFoldDB" id="A0AAD0ZCU3"/>
<organism evidence="1 2">
    <name type="scientific">Pseudomonas chlororaphis subsp. aureofaciens</name>
    <dbReference type="NCBI Taxonomy" id="587851"/>
    <lineage>
        <taxon>Bacteria</taxon>
        <taxon>Pseudomonadati</taxon>
        <taxon>Pseudomonadota</taxon>
        <taxon>Gammaproteobacteria</taxon>
        <taxon>Pseudomonadales</taxon>
        <taxon>Pseudomonadaceae</taxon>
        <taxon>Pseudomonas</taxon>
    </lineage>
</organism>
<protein>
    <submittedName>
        <fullName evidence="1">Uncharacterized protein</fullName>
    </submittedName>
</protein>
<evidence type="ECO:0000313" key="2">
    <source>
        <dbReference type="Proteomes" id="UP000280455"/>
    </source>
</evidence>
<reference evidence="1 2" key="1">
    <citation type="submission" date="2018-03" db="EMBL/GenBank/DDBJ databases">
        <title>Diversity of phytobeneficial traits revealed by whole-genome analysis of worldwide-isolated phenazine-producing Pseudomonas spp.</title>
        <authorList>
            <person name="Biessy A."/>
            <person name="Novinscak A."/>
            <person name="Blom J."/>
            <person name="Leger G."/>
            <person name="Thomashow L.S."/>
            <person name="Cazorla F.M."/>
            <person name="Josic D."/>
            <person name="Filion M."/>
        </authorList>
    </citation>
    <scope>NUCLEOTIDE SEQUENCE [LARGE SCALE GENOMIC DNA]</scope>
    <source>
        <strain evidence="1 2">ChPhzS24</strain>
    </source>
</reference>
<proteinExistence type="predicted"/>